<name>A0ABV2T3I6_9BACT</name>
<sequence>MAFSNLRYGYIFTLLMVLSLPRLLAQNNIKDSTGYKSPDKAADSLPENKVVSEIKQLKTLEVKSKVPLVQNKADRLIYNAEQDITITGGNAADVLRKVPLLSVDLFGNVSLKGSTHIRILVDGKPSVAMSNDMADALRMIPADQIKSVEVITSPSSKYDAEGSVGIINIVTKKNNVKGVNGSAAGGIGTRQNNFNGNINARKGKLGMAANLGNSWSWPVATLITFEQKLLTGAPIVSQNNESRNKRNSWRGNVALDYSIDTNNTILSNFSLNRLAVHTDNELDNVYSGISKVSSSNNNKQRFGGFDWSADYIRKFKKKGKELTFSGQYSKNRNNTDYTSAYGLAGFRPNENGYNKGINDEITFQADYTQPVKKAVWELGAKFIFRNILSAVVTDTMTQAGTYVNVSERSYDFHYKQNVGAAYTTIFIPLGKKLEAKGGVRYEYTLLSGSPVRTYTGFANRYNQLLPSVVLSYKITENSDFKISYNQRLQRPSLYFLNPFRSEADLVNQLEGNPELKPELTHNIELGSNVTIKSSMLNFSVYYRRTTDVIEPIYKNIIKEGKPVVLQSFANIGSVASFGTNIFAAVSLFEVLTLRGNFDLYIYGIHPRDAYREFTGQANKVFLNYKTFVSATVNLKSGWIVESFVFFDAPERTYQGYYSAFNMWNIGVKKEILEKKGTISLTMVDPFTDVKNLGSYAATSKYEQTGNFALPFRSFGIGFTWKFGKSNTNRENHSPGIHNDDQKTGGEKF</sequence>
<keyword evidence="3" id="KW-1134">Transmembrane beta strand</keyword>
<dbReference type="SUPFAM" id="SSF56935">
    <property type="entry name" value="Porins"/>
    <property type="match status" value="1"/>
</dbReference>
<dbReference type="Gene3D" id="2.40.170.20">
    <property type="entry name" value="TonB-dependent receptor, beta-barrel domain"/>
    <property type="match status" value="1"/>
</dbReference>
<keyword evidence="5" id="KW-0732">Signal</keyword>
<dbReference type="InterPro" id="IPR036942">
    <property type="entry name" value="Beta-barrel_TonB_sf"/>
</dbReference>
<evidence type="ECO:0000256" key="1">
    <source>
        <dbReference type="ARBA" id="ARBA00004571"/>
    </source>
</evidence>
<evidence type="ECO:0000256" key="3">
    <source>
        <dbReference type="ARBA" id="ARBA00022452"/>
    </source>
</evidence>
<feature type="domain" description="Outer membrane protein beta-barrel" evidence="10">
    <location>
        <begin position="313"/>
        <end position="720"/>
    </location>
</feature>
<dbReference type="Pfam" id="PF07715">
    <property type="entry name" value="Plug"/>
    <property type="match status" value="1"/>
</dbReference>
<feature type="domain" description="TonB-dependent receptor plug" evidence="9">
    <location>
        <begin position="87"/>
        <end position="165"/>
    </location>
</feature>
<evidence type="ECO:0000256" key="7">
    <source>
        <dbReference type="ARBA" id="ARBA00023237"/>
    </source>
</evidence>
<evidence type="ECO:0000256" key="5">
    <source>
        <dbReference type="ARBA" id="ARBA00022729"/>
    </source>
</evidence>
<evidence type="ECO:0000256" key="2">
    <source>
        <dbReference type="ARBA" id="ARBA00022448"/>
    </source>
</evidence>
<dbReference type="RefSeq" id="WP_354660241.1">
    <property type="nucleotide sequence ID" value="NZ_JBEXAC010000001.1"/>
</dbReference>
<keyword evidence="7" id="KW-0998">Cell outer membrane</keyword>
<feature type="region of interest" description="Disordered" evidence="8">
    <location>
        <begin position="729"/>
        <end position="748"/>
    </location>
</feature>
<accession>A0ABV2T3I6</accession>
<evidence type="ECO:0000259" key="9">
    <source>
        <dbReference type="Pfam" id="PF07715"/>
    </source>
</evidence>
<comment type="subcellular location">
    <subcellularLocation>
        <location evidence="1">Cell outer membrane</location>
        <topology evidence="1">Multi-pass membrane protein</topology>
    </subcellularLocation>
</comment>
<evidence type="ECO:0000256" key="6">
    <source>
        <dbReference type="ARBA" id="ARBA00023136"/>
    </source>
</evidence>
<protein>
    <submittedName>
        <fullName evidence="11">Outer membrane beta-barrel family protein</fullName>
    </submittedName>
</protein>
<keyword evidence="6" id="KW-0472">Membrane</keyword>
<dbReference type="Gene3D" id="2.170.130.10">
    <property type="entry name" value="TonB-dependent receptor, plug domain"/>
    <property type="match status" value="1"/>
</dbReference>
<dbReference type="Pfam" id="PF14905">
    <property type="entry name" value="OMP_b-brl_3"/>
    <property type="match status" value="1"/>
</dbReference>
<dbReference type="InterPro" id="IPR037066">
    <property type="entry name" value="Plug_dom_sf"/>
</dbReference>
<comment type="caution">
    <text evidence="11">The sequence shown here is derived from an EMBL/GenBank/DDBJ whole genome shotgun (WGS) entry which is preliminary data.</text>
</comment>
<evidence type="ECO:0000313" key="11">
    <source>
        <dbReference type="EMBL" id="MET6997606.1"/>
    </source>
</evidence>
<evidence type="ECO:0000256" key="8">
    <source>
        <dbReference type="SAM" id="MobiDB-lite"/>
    </source>
</evidence>
<dbReference type="PANTHER" id="PTHR30069:SF29">
    <property type="entry name" value="HEMOGLOBIN AND HEMOGLOBIN-HAPTOGLOBIN-BINDING PROTEIN 1-RELATED"/>
    <property type="match status" value="1"/>
</dbReference>
<dbReference type="PANTHER" id="PTHR30069">
    <property type="entry name" value="TONB-DEPENDENT OUTER MEMBRANE RECEPTOR"/>
    <property type="match status" value="1"/>
</dbReference>
<keyword evidence="12" id="KW-1185">Reference proteome</keyword>
<gene>
    <name evidence="11" type="ORF">ABR189_09515</name>
</gene>
<evidence type="ECO:0000256" key="4">
    <source>
        <dbReference type="ARBA" id="ARBA00022692"/>
    </source>
</evidence>
<evidence type="ECO:0000259" key="10">
    <source>
        <dbReference type="Pfam" id="PF14905"/>
    </source>
</evidence>
<keyword evidence="2" id="KW-0813">Transport</keyword>
<proteinExistence type="predicted"/>
<dbReference type="Proteomes" id="UP001549749">
    <property type="component" value="Unassembled WGS sequence"/>
</dbReference>
<organism evidence="11 12">
    <name type="scientific">Chitinophaga defluvii</name>
    <dbReference type="NCBI Taxonomy" id="3163343"/>
    <lineage>
        <taxon>Bacteria</taxon>
        <taxon>Pseudomonadati</taxon>
        <taxon>Bacteroidota</taxon>
        <taxon>Chitinophagia</taxon>
        <taxon>Chitinophagales</taxon>
        <taxon>Chitinophagaceae</taxon>
        <taxon>Chitinophaga</taxon>
    </lineage>
</organism>
<evidence type="ECO:0000313" key="12">
    <source>
        <dbReference type="Proteomes" id="UP001549749"/>
    </source>
</evidence>
<dbReference type="InterPro" id="IPR041700">
    <property type="entry name" value="OMP_b-brl_3"/>
</dbReference>
<dbReference type="EMBL" id="JBEXAC010000001">
    <property type="protein sequence ID" value="MET6997606.1"/>
    <property type="molecule type" value="Genomic_DNA"/>
</dbReference>
<reference evidence="11 12" key="1">
    <citation type="submission" date="2024-06" db="EMBL/GenBank/DDBJ databases">
        <title>Chitinophaga defluvii sp. nov., isolated from municipal sewage.</title>
        <authorList>
            <person name="Zhang L."/>
        </authorList>
    </citation>
    <scope>NUCLEOTIDE SEQUENCE [LARGE SCALE GENOMIC DNA]</scope>
    <source>
        <strain evidence="11 12">H8</strain>
    </source>
</reference>
<dbReference type="InterPro" id="IPR039426">
    <property type="entry name" value="TonB-dep_rcpt-like"/>
</dbReference>
<keyword evidence="4" id="KW-0812">Transmembrane</keyword>
<dbReference type="InterPro" id="IPR012910">
    <property type="entry name" value="Plug_dom"/>
</dbReference>